<dbReference type="Pfam" id="PF16078">
    <property type="entry name" value="2-oxogl_dehyd_N"/>
    <property type="match status" value="1"/>
</dbReference>
<evidence type="ECO:0000256" key="5">
    <source>
        <dbReference type="ARBA" id="ARBA00022723"/>
    </source>
</evidence>
<evidence type="ECO:0000256" key="1">
    <source>
        <dbReference type="ARBA" id="ARBA00001946"/>
    </source>
</evidence>
<dbReference type="InterPro" id="IPR023213">
    <property type="entry name" value="CAT-like_dom_sf"/>
</dbReference>
<evidence type="ECO:0000256" key="12">
    <source>
        <dbReference type="SAM" id="MobiDB-lite"/>
    </source>
</evidence>
<dbReference type="InterPro" id="IPR005475">
    <property type="entry name" value="Transketolase-like_Pyr-bd"/>
</dbReference>
<reference evidence="14 15" key="1">
    <citation type="submission" date="2014-09" db="EMBL/GenBank/DDBJ databases">
        <title>High-quality draft genome sequence of Kocuria marina SO9-6, an actinobacterium isolated from a copper mine.</title>
        <authorList>
            <person name="Castro D.B."/>
            <person name="Pereira L.B."/>
            <person name="Silva M.V."/>
            <person name="Silva B.P."/>
            <person name="Zanardi B.R."/>
            <person name="Carlos C."/>
            <person name="Belgini D.R."/>
            <person name="Limache E.G."/>
            <person name="Lacerda G.V."/>
            <person name="Nery M.B."/>
            <person name="Gomes M.B."/>
            <person name="Souza S."/>
            <person name="Silva T.M."/>
            <person name="Rodrigues V.D."/>
            <person name="Paulino L.C."/>
            <person name="Vicentini R."/>
            <person name="Ferraz L.F."/>
            <person name="Ottoboni L.M."/>
        </authorList>
    </citation>
    <scope>NUCLEOTIDE SEQUENCE [LARGE SCALE GENOMIC DNA]</scope>
    <source>
        <strain evidence="14 15">SO9-6</strain>
    </source>
</reference>
<keyword evidence="6" id="KW-0460">Magnesium</keyword>
<comment type="pathway">
    <text evidence="3">Carbohydrate metabolism; tricarboxylic acid cycle; succinyl-CoA from 2-oxoglutarate (dehydrogenase route): step 1/1.</text>
</comment>
<evidence type="ECO:0000256" key="3">
    <source>
        <dbReference type="ARBA" id="ARBA00004813"/>
    </source>
</evidence>
<feature type="compositionally biased region" description="Low complexity" evidence="12">
    <location>
        <begin position="62"/>
        <end position="71"/>
    </location>
</feature>
<dbReference type="InterPro" id="IPR001078">
    <property type="entry name" value="2-oxoacid_DH_actylTfrase"/>
</dbReference>
<comment type="cofactor">
    <cofactor evidence="1">
        <name>Mg(2+)</name>
        <dbReference type="ChEBI" id="CHEBI:18420"/>
    </cofactor>
</comment>
<dbReference type="PANTHER" id="PTHR23152:SF4">
    <property type="entry name" value="2-OXOADIPATE DEHYDROGENASE COMPLEX COMPONENT E1"/>
    <property type="match status" value="1"/>
</dbReference>
<dbReference type="GO" id="GO:0006099">
    <property type="term" value="P:tricarboxylic acid cycle"/>
    <property type="evidence" value="ECO:0007669"/>
    <property type="project" value="UniProtKB-UniPathway"/>
</dbReference>
<dbReference type="InterPro" id="IPR042179">
    <property type="entry name" value="KGD_C_sf"/>
</dbReference>
<dbReference type="Pfam" id="PF00676">
    <property type="entry name" value="E1_dh"/>
    <property type="match status" value="1"/>
</dbReference>
<proteinExistence type="predicted"/>
<evidence type="ECO:0000256" key="9">
    <source>
        <dbReference type="ARBA" id="ARBA00023268"/>
    </source>
</evidence>
<dbReference type="eggNOG" id="COG0508">
    <property type="taxonomic scope" value="Bacteria"/>
</dbReference>
<keyword evidence="5" id="KW-0479">Metal-binding</keyword>
<dbReference type="GO" id="GO:0000287">
    <property type="term" value="F:magnesium ion binding"/>
    <property type="evidence" value="ECO:0007669"/>
    <property type="project" value="UniProtKB-ARBA"/>
</dbReference>
<dbReference type="Pfam" id="PF02779">
    <property type="entry name" value="Transket_pyr"/>
    <property type="match status" value="1"/>
</dbReference>
<feature type="region of interest" description="Disordered" evidence="12">
    <location>
        <begin position="1285"/>
        <end position="1306"/>
    </location>
</feature>
<organism evidence="14 15">
    <name type="scientific">Kocuria marina</name>
    <dbReference type="NCBI Taxonomy" id="223184"/>
    <lineage>
        <taxon>Bacteria</taxon>
        <taxon>Bacillati</taxon>
        <taxon>Actinomycetota</taxon>
        <taxon>Actinomycetes</taxon>
        <taxon>Micrococcales</taxon>
        <taxon>Micrococcaceae</taxon>
        <taxon>Kocuria</taxon>
    </lineage>
</organism>
<sequence length="1317" mass="144471">MPDQPRHLIPEEFAGNEWLVDELFDKYQADKNSVDKKWWPIFEQMAGDDRSDTQTSDTKTSAAAPSQGAAARTSGGDRPAGRRDDDAAAKTSAGKAAFGTSGESKPATGAASTSSKTEQNTSGASADAPRKAQRAKSPAPSTTGSKAKGRPEGVDTETETNEGSGTKRPIRAQPEDRAKDKGQDKPAEDTVVKLRGPAKAVAANMDASLTVPTATTVRAVPAKLLIDNRLVINSHLARNRGGKVSFTHLVGYAVIRALANFPSQNVIYDEVDGKPAAVHPAHVNFGIAIDIPNKDGSRNLVVPNIKGAEEMSFQQFWTSYEDIVKRGRNGALTMEDYAGTTVSLTNPGGIGTVHSVPRLSKGQACIIGVGALDYPAEYKGASPRTIARNAVSKVITLTSTYDHRVIQGAGSGEFLKLVEHYLLGGEDFYDHIFEALRIPYEPVRWAVDNQVNPEIQINKVARIQQLIHSYRVRGHLMADTNPLEYVMRRHPDLDIRTYGLTLWDLEREWPTGGFGGQSLLTLRVILGRLRDAYCRTVGVEYMHIQEPEQREWFQSKLERDYQKPAREEQFHILERLNAAEAFETFLQTKYVGQKRFSLEGGESLIPLLDAIISEAADASLAGVGIAMAHRGRLNVLTNIAGKSYAQVFREFEGSQDPRAAEGSGDVKYHLGTEGVFTSDNGNETQVYLAANPSHLEAADPVIEGIARAKTDVLGAGPEGNGEYPVLPIQVHGDAAMAGQGIVYEVMQMSGLEAYNVGGTIHVVVNNQVGFTTAPSAGRTSTYSTDVARTVQAPIFHVNADDPEAVARVAQLAFEYRQRFQRDVVIDLVCYRRRGHNEGDDPSMTQPLMYSLIDGKRSTRKVYTENLVGRGDITQEEADRALKDYQERLERVFAETHEAQTSTVPLVTGDAAAIANIERPSAQQADSGVSVPKTTAISEEAAHRIGDAYVDLPEGFTMHRKLRKLAEKRREMTREGGIDWGMGELMAFGSLLMDGVPVRMSGQDVRRGTFTQRHAVFFDAENGAEWTPLNHLSADQARFSIYNSLLSEYGVLGFEYGYSVERPEALTVWEAQFGDFTNGAQTIVDEFISSAEQKWGQRSNLVMLLPHGFEGQGPDHSSARIERFLVLCAEKNMIVAQPSTPANHFHLLRRQAYSRPRRPLIVATPKQLLRLKAAASPVEEFTQGSFQTVIPDTAGLDDAKVTDVILVSGRLYYDLVTQRKKSDDHSTAIVRVEQLYPLPVDEIKEQLARYPEARILWAQDEPANQGAWPFMAVNLVPQLDRPVTLASRPASASPANGSAKRHAAELETLVQQAFDRGE</sequence>
<dbReference type="UniPathway" id="UPA00223">
    <property type="reaction ID" value="UER00997"/>
</dbReference>
<dbReference type="Gene3D" id="3.40.50.970">
    <property type="match status" value="1"/>
</dbReference>
<evidence type="ECO:0000256" key="7">
    <source>
        <dbReference type="ARBA" id="ARBA00023002"/>
    </source>
</evidence>
<dbReference type="SMART" id="SM00861">
    <property type="entry name" value="Transket_pyr"/>
    <property type="match status" value="1"/>
</dbReference>
<dbReference type="SUPFAM" id="SSF52777">
    <property type="entry name" value="CoA-dependent acyltransferases"/>
    <property type="match status" value="1"/>
</dbReference>
<dbReference type="Gene3D" id="3.30.559.10">
    <property type="entry name" value="Chloramphenicol acetyltransferase-like domain"/>
    <property type="match status" value="1"/>
</dbReference>
<name>A0A0B0DB96_9MICC</name>
<evidence type="ECO:0000313" key="14">
    <source>
        <dbReference type="EMBL" id="KHE74035.1"/>
    </source>
</evidence>
<keyword evidence="8" id="KW-0786">Thiamine pyrophosphate</keyword>
<dbReference type="SUPFAM" id="SSF52518">
    <property type="entry name" value="Thiamin diphosphate-binding fold (THDP-binding)"/>
    <property type="match status" value="2"/>
</dbReference>
<dbReference type="GO" id="GO:0045252">
    <property type="term" value="C:oxoglutarate dehydrogenase complex"/>
    <property type="evidence" value="ECO:0007669"/>
    <property type="project" value="TreeGrafter"/>
</dbReference>
<dbReference type="InterPro" id="IPR029061">
    <property type="entry name" value="THDP-binding"/>
</dbReference>
<keyword evidence="9" id="KW-0511">Multifunctional enzyme</keyword>
<evidence type="ECO:0000256" key="11">
    <source>
        <dbReference type="ARBA" id="ARBA00052761"/>
    </source>
</evidence>
<feature type="compositionally biased region" description="Polar residues" evidence="12">
    <location>
        <begin position="110"/>
        <end position="124"/>
    </location>
</feature>
<dbReference type="GO" id="GO:0030976">
    <property type="term" value="F:thiamine pyrophosphate binding"/>
    <property type="evidence" value="ECO:0007669"/>
    <property type="project" value="InterPro"/>
</dbReference>
<evidence type="ECO:0000256" key="8">
    <source>
        <dbReference type="ARBA" id="ARBA00023052"/>
    </source>
</evidence>
<protein>
    <submittedName>
        <fullName evidence="14">Alpha-ketoglutarate decarboxylase</fullName>
        <ecNumber evidence="14">4.1.1.71</ecNumber>
    </submittedName>
</protein>
<dbReference type="STRING" id="223184.AS25_09770"/>
<dbReference type="Gene3D" id="3.40.50.11610">
    <property type="entry name" value="Multifunctional 2-oxoglutarate metabolism enzyme, C-terminal domain"/>
    <property type="match status" value="1"/>
</dbReference>
<evidence type="ECO:0000313" key="15">
    <source>
        <dbReference type="Proteomes" id="UP000030664"/>
    </source>
</evidence>
<dbReference type="GO" id="GO:0005829">
    <property type="term" value="C:cytosol"/>
    <property type="evidence" value="ECO:0007669"/>
    <property type="project" value="TreeGrafter"/>
</dbReference>
<dbReference type="NCBIfam" id="TIGR00239">
    <property type="entry name" value="2oxo_dh_E1"/>
    <property type="match status" value="1"/>
</dbReference>
<evidence type="ECO:0000256" key="10">
    <source>
        <dbReference type="ARBA" id="ARBA00051911"/>
    </source>
</evidence>
<comment type="cofactor">
    <cofactor evidence="2">
        <name>thiamine diphosphate</name>
        <dbReference type="ChEBI" id="CHEBI:58937"/>
    </cofactor>
</comment>
<comment type="caution">
    <text evidence="14">The sequence shown here is derived from an EMBL/GenBank/DDBJ whole genome shotgun (WGS) entry which is preliminary data.</text>
</comment>
<dbReference type="GO" id="GO:0004591">
    <property type="term" value="F:oxoglutarate dehydrogenase (succinyl-transferring) activity"/>
    <property type="evidence" value="ECO:0007669"/>
    <property type="project" value="UniProtKB-EC"/>
</dbReference>
<dbReference type="Proteomes" id="UP000030664">
    <property type="component" value="Unassembled WGS sequence"/>
</dbReference>
<evidence type="ECO:0000259" key="13">
    <source>
        <dbReference type="SMART" id="SM00861"/>
    </source>
</evidence>
<evidence type="ECO:0000256" key="2">
    <source>
        <dbReference type="ARBA" id="ARBA00001964"/>
    </source>
</evidence>
<accession>A0A0B0DB96</accession>
<dbReference type="EMBL" id="JROM01000041">
    <property type="protein sequence ID" value="KHE74035.1"/>
    <property type="molecule type" value="Genomic_DNA"/>
</dbReference>
<gene>
    <name evidence="14" type="primary">kgd</name>
    <name evidence="14" type="ORF">AS25_09770</name>
</gene>
<evidence type="ECO:0000256" key="6">
    <source>
        <dbReference type="ARBA" id="ARBA00022842"/>
    </source>
</evidence>
<keyword evidence="7" id="KW-0560">Oxidoreductase</keyword>
<keyword evidence="14" id="KW-0456">Lyase</keyword>
<dbReference type="Pfam" id="PF00198">
    <property type="entry name" value="2-oxoacid_dh"/>
    <property type="match status" value="1"/>
</dbReference>
<dbReference type="GO" id="GO:0004149">
    <property type="term" value="F:dihydrolipoyllysine-residue succinyltransferase activity"/>
    <property type="evidence" value="ECO:0007669"/>
    <property type="project" value="UniProtKB-EC"/>
</dbReference>
<dbReference type="InterPro" id="IPR011603">
    <property type="entry name" value="2oxoglutarate_DH_E1"/>
</dbReference>
<feature type="compositionally biased region" description="Low complexity" evidence="12">
    <location>
        <begin position="89"/>
        <end position="100"/>
    </location>
</feature>
<dbReference type="PANTHER" id="PTHR23152">
    <property type="entry name" value="2-OXOGLUTARATE DEHYDROGENASE"/>
    <property type="match status" value="1"/>
</dbReference>
<dbReference type="NCBIfam" id="NF008907">
    <property type="entry name" value="PRK12270.1"/>
    <property type="match status" value="1"/>
</dbReference>
<dbReference type="Gene3D" id="3.40.50.12470">
    <property type="match status" value="1"/>
</dbReference>
<feature type="region of interest" description="Disordered" evidence="12">
    <location>
        <begin position="45"/>
        <end position="192"/>
    </location>
</feature>
<comment type="catalytic activity">
    <reaction evidence="10">
        <text>N(6)-[(R)-lipoyl]-L-lysyl-[protein] + 2-oxoglutarate + H(+) = N(6)-[(R)-S(8)-succinyldihydrolipoyl]-L-lysyl-[protein] + CO2</text>
        <dbReference type="Rhea" id="RHEA:12188"/>
        <dbReference type="Rhea" id="RHEA-COMP:10474"/>
        <dbReference type="Rhea" id="RHEA-COMP:20092"/>
        <dbReference type="ChEBI" id="CHEBI:15378"/>
        <dbReference type="ChEBI" id="CHEBI:16526"/>
        <dbReference type="ChEBI" id="CHEBI:16810"/>
        <dbReference type="ChEBI" id="CHEBI:83099"/>
        <dbReference type="ChEBI" id="CHEBI:83120"/>
        <dbReference type="EC" id="1.2.4.2"/>
    </reaction>
</comment>
<evidence type="ECO:0000256" key="4">
    <source>
        <dbReference type="ARBA" id="ARBA00022532"/>
    </source>
</evidence>
<feature type="compositionally biased region" description="Basic and acidic residues" evidence="12">
    <location>
        <begin position="79"/>
        <end position="88"/>
    </location>
</feature>
<dbReference type="CDD" id="cd02016">
    <property type="entry name" value="TPP_E1_OGDC_like"/>
    <property type="match status" value="1"/>
</dbReference>
<dbReference type="InterPro" id="IPR031717">
    <property type="entry name" value="ODO-1/KGD_C"/>
</dbReference>
<dbReference type="eggNOG" id="COG0567">
    <property type="taxonomic scope" value="Bacteria"/>
</dbReference>
<dbReference type="Pfam" id="PF16870">
    <property type="entry name" value="OxoGdeHyase_C"/>
    <property type="match status" value="1"/>
</dbReference>
<feature type="compositionally biased region" description="Basic and acidic residues" evidence="12">
    <location>
        <begin position="173"/>
        <end position="192"/>
    </location>
</feature>
<dbReference type="InterPro" id="IPR032106">
    <property type="entry name" value="2-oxogl_dehyd_N"/>
</dbReference>
<keyword evidence="4" id="KW-0816">Tricarboxylic acid cycle</keyword>
<dbReference type="InterPro" id="IPR001017">
    <property type="entry name" value="DH_E1"/>
</dbReference>
<dbReference type="GO" id="GO:0008683">
    <property type="term" value="F:2-oxoglutarate decarboxylase activity"/>
    <property type="evidence" value="ECO:0007669"/>
    <property type="project" value="UniProtKB-EC"/>
</dbReference>
<comment type="catalytic activity">
    <reaction evidence="11">
        <text>N(6)-[(R)-dihydrolipoyl]-L-lysyl-[protein] + succinyl-CoA = N(6)-[(R)-S(8)-succinyldihydrolipoyl]-L-lysyl-[protein] + CoA</text>
        <dbReference type="Rhea" id="RHEA:15213"/>
        <dbReference type="Rhea" id="RHEA-COMP:10475"/>
        <dbReference type="Rhea" id="RHEA-COMP:20092"/>
        <dbReference type="ChEBI" id="CHEBI:57287"/>
        <dbReference type="ChEBI" id="CHEBI:57292"/>
        <dbReference type="ChEBI" id="CHEBI:83100"/>
        <dbReference type="ChEBI" id="CHEBI:83120"/>
        <dbReference type="EC" id="2.3.1.61"/>
    </reaction>
</comment>
<dbReference type="EC" id="4.1.1.71" evidence="14"/>
<dbReference type="NCBIfam" id="NF006914">
    <property type="entry name" value="PRK09404.1"/>
    <property type="match status" value="1"/>
</dbReference>
<feature type="domain" description="Transketolase-like pyrimidine-binding" evidence="13">
    <location>
        <begin position="977"/>
        <end position="1170"/>
    </location>
</feature>
<dbReference type="Gene3D" id="1.10.287.1150">
    <property type="entry name" value="TPP helical domain"/>
    <property type="match status" value="1"/>
</dbReference>